<evidence type="ECO:0000313" key="2">
    <source>
        <dbReference type="Proteomes" id="UP000071641"/>
    </source>
</evidence>
<reference evidence="2" key="1">
    <citation type="submission" date="2016-02" db="EMBL/GenBank/DDBJ databases">
        <authorList>
            <person name="Rodrigo-Torres Lidia"/>
            <person name="Arahal R.David."/>
        </authorList>
    </citation>
    <scope>NUCLEOTIDE SEQUENCE [LARGE SCALE GENOMIC DNA]</scope>
    <source>
        <strain evidence="2">CECT 9029</strain>
    </source>
</reference>
<dbReference type="Proteomes" id="UP000071641">
    <property type="component" value="Unassembled WGS sequence"/>
</dbReference>
<dbReference type="OrthoDB" id="5191017at2"/>
<organism evidence="1 2">
    <name type="scientific">Grimontia celer</name>
    <dbReference type="NCBI Taxonomy" id="1796497"/>
    <lineage>
        <taxon>Bacteria</taxon>
        <taxon>Pseudomonadati</taxon>
        <taxon>Pseudomonadota</taxon>
        <taxon>Gammaproteobacteria</taxon>
        <taxon>Vibrionales</taxon>
        <taxon>Vibrionaceae</taxon>
        <taxon>Grimontia</taxon>
    </lineage>
</organism>
<dbReference type="AlphaFoldDB" id="A0A128F470"/>
<gene>
    <name evidence="1" type="ORF">GCE9029_02476</name>
</gene>
<accession>A0A128F470</accession>
<keyword evidence="2" id="KW-1185">Reference proteome</keyword>
<name>A0A128F470_9GAMM</name>
<evidence type="ECO:0000313" key="1">
    <source>
        <dbReference type="EMBL" id="CZF81230.1"/>
    </source>
</evidence>
<dbReference type="EMBL" id="FIZX01000002">
    <property type="protein sequence ID" value="CZF81230.1"/>
    <property type="molecule type" value="Genomic_DNA"/>
</dbReference>
<dbReference type="RefSeq" id="WP_062663541.1">
    <property type="nucleotide sequence ID" value="NZ_FIZX01000002.1"/>
</dbReference>
<proteinExistence type="predicted"/>
<sequence length="231" mass="25602">MAKQIDKSGELTEETTEALDALSALAQKQLQLYKMTITDELKNAEQSKTLPITSIISRDGQTRSFVKSEAEGINSVVDDVAGMFLNEGDKKSTVTKGISSIVKTVIGGFLGSSDGEEQTQEKYLAYTDGITLLRFDLLCWKRNVKAKSLLNRTESVSAYYYTVSVIDAHKVDFQTFVALYQNVLKAGDETAEEIIKKLDDLNEIYKRLTQSSPQEQNDLVASTYQNTLSVA</sequence>
<dbReference type="SUPFAM" id="SSF46966">
    <property type="entry name" value="Spectrin repeat"/>
    <property type="match status" value="1"/>
</dbReference>
<protein>
    <submittedName>
        <fullName evidence="1">Uncharacterized protein</fullName>
    </submittedName>
</protein>